<feature type="transmembrane region" description="Helical" evidence="6">
    <location>
        <begin position="67"/>
        <end position="87"/>
    </location>
</feature>
<dbReference type="PIRSF" id="PIRSF006324">
    <property type="entry name" value="LeuE"/>
    <property type="match status" value="1"/>
</dbReference>
<feature type="transmembrane region" description="Helical" evidence="6">
    <location>
        <begin position="36"/>
        <end position="61"/>
    </location>
</feature>
<evidence type="ECO:0000313" key="8">
    <source>
        <dbReference type="Proteomes" id="UP001179830"/>
    </source>
</evidence>
<gene>
    <name evidence="7" type="ORF">QEN58_03965</name>
</gene>
<dbReference type="PANTHER" id="PTHR30086">
    <property type="entry name" value="ARGININE EXPORTER PROTEIN ARGO"/>
    <property type="match status" value="1"/>
</dbReference>
<sequence length="207" mass="22857">MELVGFIAVVLLAYLIPGPDFLLVSRYAVQHKQLGFTAALGAQSGLCLHMLTAAMGLSAIAAQSAEFFIVIRWVGAAYLIWLGISVLRKSEQHQIVQDELQCEDACTGHRRAFVSGFLTNVLNPKAIVFFLSVLPQFMDPTADVVRQILILGVIDVVIGVLWWWGVVWLMQRVADTLRKPNIRQWWDRVTGGLMLGAGALLARNGVE</sequence>
<dbReference type="Pfam" id="PF01810">
    <property type="entry name" value="LysE"/>
    <property type="match status" value="1"/>
</dbReference>
<dbReference type="InterPro" id="IPR001123">
    <property type="entry name" value="LeuE-type"/>
</dbReference>
<organism evidence="7 8">
    <name type="scientific">Halomonas alkaliantarctica</name>
    <dbReference type="NCBI Taxonomy" id="232346"/>
    <lineage>
        <taxon>Bacteria</taxon>
        <taxon>Pseudomonadati</taxon>
        <taxon>Pseudomonadota</taxon>
        <taxon>Gammaproteobacteria</taxon>
        <taxon>Oceanospirillales</taxon>
        <taxon>Halomonadaceae</taxon>
        <taxon>Halomonas</taxon>
    </lineage>
</organism>
<evidence type="ECO:0000256" key="4">
    <source>
        <dbReference type="ARBA" id="ARBA00022989"/>
    </source>
</evidence>
<name>A0ABY8LRJ0_9GAMM</name>
<evidence type="ECO:0000313" key="7">
    <source>
        <dbReference type="EMBL" id="WGI26224.1"/>
    </source>
</evidence>
<evidence type="ECO:0000256" key="1">
    <source>
        <dbReference type="ARBA" id="ARBA00004651"/>
    </source>
</evidence>
<keyword evidence="5 6" id="KW-0472">Membrane</keyword>
<evidence type="ECO:0000256" key="2">
    <source>
        <dbReference type="ARBA" id="ARBA00022475"/>
    </source>
</evidence>
<keyword evidence="4 6" id="KW-1133">Transmembrane helix</keyword>
<proteinExistence type="predicted"/>
<feature type="transmembrane region" description="Helical" evidence="6">
    <location>
        <begin position="117"/>
        <end position="138"/>
    </location>
</feature>
<feature type="transmembrane region" description="Helical" evidence="6">
    <location>
        <begin position="6"/>
        <end position="24"/>
    </location>
</feature>
<keyword evidence="8" id="KW-1185">Reference proteome</keyword>
<keyword evidence="3 6" id="KW-0812">Transmembrane</keyword>
<protein>
    <submittedName>
        <fullName evidence="7">LysE family translocator</fullName>
    </submittedName>
</protein>
<reference evidence="7" key="1">
    <citation type="submission" date="2023-04" db="EMBL/GenBank/DDBJ databases">
        <title>Complete genome sequence of Halomonas alkaliantarctica MSP3 isolated from marine sediment, Jeju Island.</title>
        <authorList>
            <person name="Park S.-J."/>
        </authorList>
    </citation>
    <scope>NUCLEOTIDE SEQUENCE</scope>
    <source>
        <strain evidence="7">MSP3</strain>
    </source>
</reference>
<dbReference type="EMBL" id="CP122961">
    <property type="protein sequence ID" value="WGI26224.1"/>
    <property type="molecule type" value="Genomic_DNA"/>
</dbReference>
<evidence type="ECO:0000256" key="5">
    <source>
        <dbReference type="ARBA" id="ARBA00023136"/>
    </source>
</evidence>
<evidence type="ECO:0000256" key="6">
    <source>
        <dbReference type="SAM" id="Phobius"/>
    </source>
</evidence>
<evidence type="ECO:0000256" key="3">
    <source>
        <dbReference type="ARBA" id="ARBA00022692"/>
    </source>
</evidence>
<dbReference type="Proteomes" id="UP001179830">
    <property type="component" value="Chromosome"/>
</dbReference>
<dbReference type="PANTHER" id="PTHR30086:SF20">
    <property type="entry name" value="ARGININE EXPORTER PROTEIN ARGO-RELATED"/>
    <property type="match status" value="1"/>
</dbReference>
<accession>A0ABY8LRJ0</accession>
<feature type="transmembrane region" description="Helical" evidence="6">
    <location>
        <begin position="144"/>
        <end position="164"/>
    </location>
</feature>
<comment type="subcellular location">
    <subcellularLocation>
        <location evidence="1">Cell membrane</location>
        <topology evidence="1">Multi-pass membrane protein</topology>
    </subcellularLocation>
</comment>
<dbReference type="RefSeq" id="WP_280105862.1">
    <property type="nucleotide sequence ID" value="NZ_CP122961.1"/>
</dbReference>
<keyword evidence="2" id="KW-1003">Cell membrane</keyword>